<evidence type="ECO:0000313" key="1">
    <source>
        <dbReference type="EMBL" id="KTD49113.1"/>
    </source>
</evidence>
<name>A0A0W0XWY9_9GAMM</name>
<proteinExistence type="predicted"/>
<dbReference type="PATRIC" id="fig|458.5.peg.1519"/>
<gene>
    <name evidence="1" type="primary">traA_2</name>
    <name evidence="1" type="ORF">Lrub_1464</name>
</gene>
<dbReference type="AlphaFoldDB" id="A0A0W0XWY9"/>
<accession>A0A0W0XWY9</accession>
<dbReference type="STRING" id="458.Lrub_1464"/>
<keyword evidence="2" id="KW-1185">Reference proteome</keyword>
<organism evidence="1 2">
    <name type="scientific">Legionella rubrilucens</name>
    <dbReference type="NCBI Taxonomy" id="458"/>
    <lineage>
        <taxon>Bacteria</taxon>
        <taxon>Pseudomonadati</taxon>
        <taxon>Pseudomonadota</taxon>
        <taxon>Gammaproteobacteria</taxon>
        <taxon>Legionellales</taxon>
        <taxon>Legionellaceae</taxon>
        <taxon>Legionella</taxon>
    </lineage>
</organism>
<dbReference type="Proteomes" id="UP000054608">
    <property type="component" value="Unassembled WGS sequence"/>
</dbReference>
<protein>
    <submittedName>
        <fullName evidence="1">Conjugal transfer protein TraA</fullName>
    </submittedName>
</protein>
<dbReference type="EMBL" id="LNYT01000007">
    <property type="protein sequence ID" value="KTD49113.1"/>
    <property type="molecule type" value="Genomic_DNA"/>
</dbReference>
<evidence type="ECO:0000313" key="2">
    <source>
        <dbReference type="Proteomes" id="UP000054608"/>
    </source>
</evidence>
<dbReference type="Gene3D" id="2.30.30.940">
    <property type="match status" value="1"/>
</dbReference>
<reference evidence="1 2" key="1">
    <citation type="submission" date="2015-11" db="EMBL/GenBank/DDBJ databases">
        <title>Genomic analysis of 38 Legionella species identifies large and diverse effector repertoires.</title>
        <authorList>
            <person name="Burstein D."/>
            <person name="Amaro F."/>
            <person name="Zusman T."/>
            <person name="Lifshitz Z."/>
            <person name="Cohen O."/>
            <person name="Gilbert J.A."/>
            <person name="Pupko T."/>
            <person name="Shuman H.A."/>
            <person name="Segal G."/>
        </authorList>
    </citation>
    <scope>NUCLEOTIDE SEQUENCE [LARGE SCALE GENOMIC DNA]</scope>
    <source>
        <strain evidence="1 2">WA-270A-C2</strain>
    </source>
</reference>
<comment type="caution">
    <text evidence="1">The sequence shown here is derived from an EMBL/GenBank/DDBJ whole genome shotgun (WGS) entry which is preliminary data.</text>
</comment>
<sequence length="79" mass="8733">MPIQAKVGEKTIALAQGERILLRQNDKAIGICNGDLATILAIDKESLTAQLDSGEQVIIPKTYRYIEYGYALLSIKRRA</sequence>